<dbReference type="Proteomes" id="UP001302602">
    <property type="component" value="Unassembled WGS sequence"/>
</dbReference>
<dbReference type="GO" id="GO:0003924">
    <property type="term" value="F:GTPase activity"/>
    <property type="evidence" value="ECO:0007669"/>
    <property type="project" value="TreeGrafter"/>
</dbReference>
<reference evidence="2" key="1">
    <citation type="journal article" date="2023" name="Mol. Phylogenet. Evol.">
        <title>Genome-scale phylogeny and comparative genomics of the fungal order Sordariales.</title>
        <authorList>
            <person name="Hensen N."/>
            <person name="Bonometti L."/>
            <person name="Westerberg I."/>
            <person name="Brannstrom I.O."/>
            <person name="Guillou S."/>
            <person name="Cros-Aarteil S."/>
            <person name="Calhoun S."/>
            <person name="Haridas S."/>
            <person name="Kuo A."/>
            <person name="Mondo S."/>
            <person name="Pangilinan J."/>
            <person name="Riley R."/>
            <person name="LaButti K."/>
            <person name="Andreopoulos B."/>
            <person name="Lipzen A."/>
            <person name="Chen C."/>
            <person name="Yan M."/>
            <person name="Daum C."/>
            <person name="Ng V."/>
            <person name="Clum A."/>
            <person name="Steindorff A."/>
            <person name="Ohm R.A."/>
            <person name="Martin F."/>
            <person name="Silar P."/>
            <person name="Natvig D.O."/>
            <person name="Lalanne C."/>
            <person name="Gautier V."/>
            <person name="Ament-Velasquez S.L."/>
            <person name="Kruys A."/>
            <person name="Hutchinson M.I."/>
            <person name="Powell A.J."/>
            <person name="Barry K."/>
            <person name="Miller A.N."/>
            <person name="Grigoriev I.V."/>
            <person name="Debuchy R."/>
            <person name="Gladieux P."/>
            <person name="Hiltunen Thoren M."/>
            <person name="Johannesson H."/>
        </authorList>
    </citation>
    <scope>NUCLEOTIDE SEQUENCE</scope>
    <source>
        <strain evidence="2">CBS 731.68</strain>
    </source>
</reference>
<dbReference type="GeneID" id="87834109"/>
<dbReference type="RefSeq" id="XP_062645341.1">
    <property type="nucleotide sequence ID" value="XM_062797341.1"/>
</dbReference>
<dbReference type="InterPro" id="IPR027417">
    <property type="entry name" value="P-loop_NTPase"/>
</dbReference>
<dbReference type="PANTHER" id="PTHR11566:SF21">
    <property type="entry name" value="DYNAMIN RELATED PROTEIN 1, ISOFORM A"/>
    <property type="match status" value="1"/>
</dbReference>
<comment type="caution">
    <text evidence="2">The sequence shown here is derived from an EMBL/GenBank/DDBJ whole genome shotgun (WGS) entry which is preliminary data.</text>
</comment>
<dbReference type="InterPro" id="IPR045063">
    <property type="entry name" value="Dynamin_N"/>
</dbReference>
<dbReference type="EMBL" id="MU853233">
    <property type="protein sequence ID" value="KAK4121570.1"/>
    <property type="molecule type" value="Genomic_DNA"/>
</dbReference>
<sequence>MVVFTNEALSRLCSEDRLALLDSIDRLRLQGIKNYVSLHQIIVCGDQSSGKSSSKLCTRFPTELILRRTAHFSSRVSIIPHESRPESEQIALRNFHERKVCHGHHAPWKSIRAGYPPCGGHGADHPHLTIVDLPGLIHAETKHQSSADVELIKGLIQSYMNESRCIILAVFSPKTALPTRWT</sequence>
<dbReference type="GO" id="GO:0016020">
    <property type="term" value="C:membrane"/>
    <property type="evidence" value="ECO:0007669"/>
    <property type="project" value="TreeGrafter"/>
</dbReference>
<dbReference type="GO" id="GO:0048312">
    <property type="term" value="P:intracellular distribution of mitochondria"/>
    <property type="evidence" value="ECO:0007669"/>
    <property type="project" value="TreeGrafter"/>
</dbReference>
<reference evidence="2" key="2">
    <citation type="submission" date="2023-05" db="EMBL/GenBank/DDBJ databases">
        <authorList>
            <consortium name="Lawrence Berkeley National Laboratory"/>
            <person name="Steindorff A."/>
            <person name="Hensen N."/>
            <person name="Bonometti L."/>
            <person name="Westerberg I."/>
            <person name="Brannstrom I.O."/>
            <person name="Guillou S."/>
            <person name="Cros-Aarteil S."/>
            <person name="Calhoun S."/>
            <person name="Haridas S."/>
            <person name="Kuo A."/>
            <person name="Mondo S."/>
            <person name="Pangilinan J."/>
            <person name="Riley R."/>
            <person name="Labutti K."/>
            <person name="Andreopoulos B."/>
            <person name="Lipzen A."/>
            <person name="Chen C."/>
            <person name="Yanf M."/>
            <person name="Daum C."/>
            <person name="Ng V."/>
            <person name="Clum A."/>
            <person name="Ohm R."/>
            <person name="Martin F."/>
            <person name="Silar P."/>
            <person name="Natvig D."/>
            <person name="Lalanne C."/>
            <person name="Gautier V."/>
            <person name="Ament-Velasquez S.L."/>
            <person name="Kruys A."/>
            <person name="Hutchinson M.I."/>
            <person name="Powell A.J."/>
            <person name="Barry K."/>
            <person name="Miller A.N."/>
            <person name="Grigoriev I.V."/>
            <person name="Debuchy R."/>
            <person name="Gladieux P."/>
            <person name="Thoren M.H."/>
            <person name="Johannesson H."/>
        </authorList>
    </citation>
    <scope>NUCLEOTIDE SEQUENCE</scope>
    <source>
        <strain evidence="2">CBS 731.68</strain>
    </source>
</reference>
<name>A0AAN6TWN5_9PEZI</name>
<dbReference type="GO" id="GO:0006897">
    <property type="term" value="P:endocytosis"/>
    <property type="evidence" value="ECO:0007669"/>
    <property type="project" value="TreeGrafter"/>
</dbReference>
<keyword evidence="3" id="KW-1185">Reference proteome</keyword>
<dbReference type="Gene3D" id="3.40.50.300">
    <property type="entry name" value="P-loop containing nucleotide triphosphate hydrolases"/>
    <property type="match status" value="1"/>
</dbReference>
<evidence type="ECO:0000313" key="3">
    <source>
        <dbReference type="Proteomes" id="UP001302602"/>
    </source>
</evidence>
<dbReference type="GO" id="GO:0016559">
    <property type="term" value="P:peroxisome fission"/>
    <property type="evidence" value="ECO:0007669"/>
    <property type="project" value="TreeGrafter"/>
</dbReference>
<dbReference type="PANTHER" id="PTHR11566">
    <property type="entry name" value="DYNAMIN"/>
    <property type="match status" value="1"/>
</dbReference>
<protein>
    <recommendedName>
        <fullName evidence="1">Dynamin N-terminal domain-containing protein</fullName>
    </recommendedName>
</protein>
<accession>A0AAN6TWN5</accession>
<dbReference type="Pfam" id="PF00350">
    <property type="entry name" value="Dynamin_N"/>
    <property type="match status" value="1"/>
</dbReference>
<feature type="domain" description="Dynamin N-terminal" evidence="1">
    <location>
        <begin position="53"/>
        <end position="175"/>
    </location>
</feature>
<organism evidence="2 3">
    <name type="scientific">Parathielavia appendiculata</name>
    <dbReference type="NCBI Taxonomy" id="2587402"/>
    <lineage>
        <taxon>Eukaryota</taxon>
        <taxon>Fungi</taxon>
        <taxon>Dikarya</taxon>
        <taxon>Ascomycota</taxon>
        <taxon>Pezizomycotina</taxon>
        <taxon>Sordariomycetes</taxon>
        <taxon>Sordariomycetidae</taxon>
        <taxon>Sordariales</taxon>
        <taxon>Chaetomiaceae</taxon>
        <taxon>Parathielavia</taxon>
    </lineage>
</organism>
<dbReference type="GO" id="GO:0005739">
    <property type="term" value="C:mitochondrion"/>
    <property type="evidence" value="ECO:0007669"/>
    <property type="project" value="TreeGrafter"/>
</dbReference>
<dbReference type="GO" id="GO:0005874">
    <property type="term" value="C:microtubule"/>
    <property type="evidence" value="ECO:0007669"/>
    <property type="project" value="TreeGrafter"/>
</dbReference>
<evidence type="ECO:0000259" key="1">
    <source>
        <dbReference type="Pfam" id="PF00350"/>
    </source>
</evidence>
<dbReference type="AlphaFoldDB" id="A0AAN6TWN5"/>
<gene>
    <name evidence="2" type="ORF">N657DRAFT_699176</name>
</gene>
<dbReference type="GO" id="GO:0000266">
    <property type="term" value="P:mitochondrial fission"/>
    <property type="evidence" value="ECO:0007669"/>
    <property type="project" value="TreeGrafter"/>
</dbReference>
<dbReference type="GO" id="GO:0008017">
    <property type="term" value="F:microtubule binding"/>
    <property type="evidence" value="ECO:0007669"/>
    <property type="project" value="TreeGrafter"/>
</dbReference>
<dbReference type="SUPFAM" id="SSF52540">
    <property type="entry name" value="P-loop containing nucleoside triphosphate hydrolases"/>
    <property type="match status" value="1"/>
</dbReference>
<proteinExistence type="predicted"/>
<dbReference type="InterPro" id="IPR022812">
    <property type="entry name" value="Dynamin"/>
</dbReference>
<evidence type="ECO:0000313" key="2">
    <source>
        <dbReference type="EMBL" id="KAK4121570.1"/>
    </source>
</evidence>